<proteinExistence type="predicted"/>
<organism evidence="7 8">
    <name type="scientific">Mycobacterium gordonae</name>
    <dbReference type="NCBI Taxonomy" id="1778"/>
    <lineage>
        <taxon>Bacteria</taxon>
        <taxon>Bacillati</taxon>
        <taxon>Actinomycetota</taxon>
        <taxon>Actinomycetes</taxon>
        <taxon>Mycobacteriales</taxon>
        <taxon>Mycobacteriaceae</taxon>
        <taxon>Mycobacterium</taxon>
    </lineage>
</organism>
<name>A0A1X1VWY4_MYCGO</name>
<dbReference type="GO" id="GO:0016020">
    <property type="term" value="C:membrane"/>
    <property type="evidence" value="ECO:0007669"/>
    <property type="project" value="UniProtKB-SubCell"/>
</dbReference>
<dbReference type="Pfam" id="PF04116">
    <property type="entry name" value="FA_hydroxylase"/>
    <property type="match status" value="1"/>
</dbReference>
<comment type="caution">
    <text evidence="7">The sequence shown here is derived from an EMBL/GenBank/DDBJ whole genome shotgun (WGS) entry which is preliminary data.</text>
</comment>
<feature type="transmembrane region" description="Helical" evidence="5">
    <location>
        <begin position="96"/>
        <end position="115"/>
    </location>
</feature>
<evidence type="ECO:0000256" key="3">
    <source>
        <dbReference type="ARBA" id="ARBA00022989"/>
    </source>
</evidence>
<evidence type="ECO:0000313" key="8">
    <source>
        <dbReference type="Proteomes" id="UP000193928"/>
    </source>
</evidence>
<dbReference type="AlphaFoldDB" id="A0A1X1VWY4"/>
<dbReference type="GO" id="GO:0016491">
    <property type="term" value="F:oxidoreductase activity"/>
    <property type="evidence" value="ECO:0007669"/>
    <property type="project" value="InterPro"/>
</dbReference>
<feature type="transmembrane region" description="Helical" evidence="5">
    <location>
        <begin position="352"/>
        <end position="372"/>
    </location>
</feature>
<evidence type="ECO:0000256" key="4">
    <source>
        <dbReference type="ARBA" id="ARBA00023136"/>
    </source>
</evidence>
<accession>A0A1X1VWY4</accession>
<feature type="transmembrane region" description="Helical" evidence="5">
    <location>
        <begin position="34"/>
        <end position="55"/>
    </location>
</feature>
<sequence length="468" mass="49766">MTPAAGAAGPVLSHIHPTAATSLRARPAIGVARTIVLALLMLHAVEMTVLAGVARASGGRWHTGSDAMHLSSIVLWAAMAMVGWQMCRLLRGYRSLSVAGLAVQSGVLMTSVAVATDNVCAGVAVVTLATGILAGWGWLARTGPGIAGSAPATVRATGGGDQTSPAVDEVAVADRRRPGVGASLVGVLTFALVLAALSARSGIVFGLAILAVIFVPLERLFPLHPRRVLRRGWRTDVVHYLVNGTALKFGLIATAVVVGGFLRALVPEPLRLDVAASPTWVQIVAGLAISAIGNYAGHRAAHEIPLLWRFHRVHHSVRELDWLAANHLHPVDETFIRSAAVLPMYALGFGRIGLGTFAIVITLQAVFIHANVKTEFGPLRWLIATPHFHHWHHAREPQAHNSNYAGEFPLLDAIFGTLYLPTNRWPAQYGLDDLEPAGYLRQLAWPLTSSRTATRAARKPRPAPASCG</sequence>
<keyword evidence="8" id="KW-1185">Reference proteome</keyword>
<keyword evidence="4 5" id="KW-0472">Membrane</keyword>
<dbReference type="OrthoDB" id="9770329at2"/>
<feature type="transmembrane region" description="Helical" evidence="5">
    <location>
        <begin position="241"/>
        <end position="262"/>
    </location>
</feature>
<dbReference type="GO" id="GO:0005506">
    <property type="term" value="F:iron ion binding"/>
    <property type="evidence" value="ECO:0007669"/>
    <property type="project" value="InterPro"/>
</dbReference>
<dbReference type="Proteomes" id="UP000193928">
    <property type="component" value="Unassembled WGS sequence"/>
</dbReference>
<dbReference type="InterPro" id="IPR006694">
    <property type="entry name" value="Fatty_acid_hydroxylase"/>
</dbReference>
<keyword evidence="2 5" id="KW-0812">Transmembrane</keyword>
<dbReference type="InterPro" id="IPR050307">
    <property type="entry name" value="Sterol_Desaturase_Related"/>
</dbReference>
<reference evidence="7 8" key="1">
    <citation type="submission" date="2016-01" db="EMBL/GenBank/DDBJ databases">
        <title>The new phylogeny of the genus Mycobacterium.</title>
        <authorList>
            <person name="Tarcisio F."/>
            <person name="Conor M."/>
            <person name="Antonella G."/>
            <person name="Elisabetta G."/>
            <person name="Giulia F.S."/>
            <person name="Sara T."/>
            <person name="Anna F."/>
            <person name="Clotilde B."/>
            <person name="Roberto B."/>
            <person name="Veronica D.S."/>
            <person name="Fabio R."/>
            <person name="Monica P."/>
            <person name="Olivier J."/>
            <person name="Enrico T."/>
            <person name="Nicola S."/>
        </authorList>
    </citation>
    <scope>NUCLEOTIDE SEQUENCE [LARGE SCALE GENOMIC DNA]</scope>
    <source>
        <strain evidence="7 8">DSM 44160</strain>
    </source>
</reference>
<feature type="domain" description="Fatty acid hydroxylase" evidence="6">
    <location>
        <begin position="284"/>
        <end position="417"/>
    </location>
</feature>
<feature type="transmembrane region" description="Helical" evidence="5">
    <location>
        <begin position="67"/>
        <end position="84"/>
    </location>
</feature>
<dbReference type="PANTHER" id="PTHR11863">
    <property type="entry name" value="STEROL DESATURASE"/>
    <property type="match status" value="1"/>
</dbReference>
<comment type="subcellular location">
    <subcellularLocation>
        <location evidence="1">Membrane</location>
    </subcellularLocation>
</comment>
<evidence type="ECO:0000256" key="1">
    <source>
        <dbReference type="ARBA" id="ARBA00004370"/>
    </source>
</evidence>
<evidence type="ECO:0000313" key="7">
    <source>
        <dbReference type="EMBL" id="ORV74065.1"/>
    </source>
</evidence>
<gene>
    <name evidence="7" type="ORF">AWC08_01520</name>
</gene>
<dbReference type="EMBL" id="LQOY01000197">
    <property type="protein sequence ID" value="ORV74065.1"/>
    <property type="molecule type" value="Genomic_DNA"/>
</dbReference>
<feature type="transmembrane region" description="Helical" evidence="5">
    <location>
        <begin position="203"/>
        <end position="221"/>
    </location>
</feature>
<protein>
    <recommendedName>
        <fullName evidence="6">Fatty acid hydroxylase domain-containing protein</fullName>
    </recommendedName>
</protein>
<dbReference type="GO" id="GO:0008610">
    <property type="term" value="P:lipid biosynthetic process"/>
    <property type="evidence" value="ECO:0007669"/>
    <property type="project" value="InterPro"/>
</dbReference>
<evidence type="ECO:0000256" key="5">
    <source>
        <dbReference type="SAM" id="Phobius"/>
    </source>
</evidence>
<feature type="transmembrane region" description="Helical" evidence="5">
    <location>
        <begin position="121"/>
        <end position="139"/>
    </location>
</feature>
<feature type="transmembrane region" description="Helical" evidence="5">
    <location>
        <begin position="179"/>
        <end position="197"/>
    </location>
</feature>
<keyword evidence="3 5" id="KW-1133">Transmembrane helix</keyword>
<evidence type="ECO:0000259" key="6">
    <source>
        <dbReference type="Pfam" id="PF04116"/>
    </source>
</evidence>
<dbReference type="RefSeq" id="WP_082986376.1">
    <property type="nucleotide sequence ID" value="NZ_JACKSU010000029.1"/>
</dbReference>
<evidence type="ECO:0000256" key="2">
    <source>
        <dbReference type="ARBA" id="ARBA00022692"/>
    </source>
</evidence>